<dbReference type="AlphaFoldDB" id="A0A8S3RV72"/>
<dbReference type="InterPro" id="IPR008012">
    <property type="entry name" value="Ump1"/>
</dbReference>
<dbReference type="GO" id="GO:0005737">
    <property type="term" value="C:cytoplasm"/>
    <property type="evidence" value="ECO:0007669"/>
    <property type="project" value="TreeGrafter"/>
</dbReference>
<evidence type="ECO:0000256" key="1">
    <source>
        <dbReference type="ARBA" id="ARBA00023186"/>
    </source>
</evidence>
<proteinExistence type="inferred from homology"/>
<reference evidence="3" key="1">
    <citation type="submission" date="2021-03" db="EMBL/GenBank/DDBJ databases">
        <authorList>
            <person name="Bekaert M."/>
        </authorList>
    </citation>
    <scope>NUCLEOTIDE SEQUENCE</scope>
</reference>
<dbReference type="PANTHER" id="PTHR12828">
    <property type="entry name" value="PROTEASOME MATURATION PROTEIN UMP1"/>
    <property type="match status" value="1"/>
</dbReference>
<dbReference type="PANTHER" id="PTHR12828:SF3">
    <property type="entry name" value="PROTEASOME MATURATION PROTEIN"/>
    <property type="match status" value="1"/>
</dbReference>
<comment type="similarity">
    <text evidence="2">Belongs to the POMP/UMP1 family.</text>
</comment>
<accession>A0A8S3RV72</accession>
<dbReference type="Pfam" id="PF05348">
    <property type="entry name" value="UMP1"/>
    <property type="match status" value="1"/>
</dbReference>
<gene>
    <name evidence="3" type="ORF">MEDL_24047</name>
</gene>
<evidence type="ECO:0000313" key="3">
    <source>
        <dbReference type="EMBL" id="CAG2210028.1"/>
    </source>
</evidence>
<dbReference type="GO" id="GO:0005634">
    <property type="term" value="C:nucleus"/>
    <property type="evidence" value="ECO:0007669"/>
    <property type="project" value="TreeGrafter"/>
</dbReference>
<dbReference type="OrthoDB" id="15001at2759"/>
<sequence>MANLNYPSMRPSVRGEHTVDIPEGQYGVPNVMLHGLQPGRKLERAVHPLEYSEKHWDENKRTMDFSMLRNTQGLHAPLKLQMEIHTAKHFGRLPCLASSNTMLDTLTGRDDLINFDDIFNRLSTPYWRAIHFEYVAESRNEVGLLIQGFDEGLWRRCINSICADIDLAGRGMKGWWEFNYY</sequence>
<protein>
    <submittedName>
        <fullName evidence="3">POMP</fullName>
    </submittedName>
</protein>
<organism evidence="3 4">
    <name type="scientific">Mytilus edulis</name>
    <name type="common">Blue mussel</name>
    <dbReference type="NCBI Taxonomy" id="6550"/>
    <lineage>
        <taxon>Eukaryota</taxon>
        <taxon>Metazoa</taxon>
        <taxon>Spiralia</taxon>
        <taxon>Lophotrochozoa</taxon>
        <taxon>Mollusca</taxon>
        <taxon>Bivalvia</taxon>
        <taxon>Autobranchia</taxon>
        <taxon>Pteriomorphia</taxon>
        <taxon>Mytilida</taxon>
        <taxon>Mytiloidea</taxon>
        <taxon>Mytilidae</taxon>
        <taxon>Mytilinae</taxon>
        <taxon>Mytilus</taxon>
    </lineage>
</organism>
<evidence type="ECO:0000313" key="4">
    <source>
        <dbReference type="Proteomes" id="UP000683360"/>
    </source>
</evidence>
<dbReference type="GO" id="GO:0043248">
    <property type="term" value="P:proteasome assembly"/>
    <property type="evidence" value="ECO:0007669"/>
    <property type="project" value="InterPro"/>
</dbReference>
<keyword evidence="1" id="KW-0143">Chaperone</keyword>
<name>A0A8S3RV72_MYTED</name>
<dbReference type="Proteomes" id="UP000683360">
    <property type="component" value="Unassembled WGS sequence"/>
</dbReference>
<evidence type="ECO:0000256" key="2">
    <source>
        <dbReference type="ARBA" id="ARBA00043974"/>
    </source>
</evidence>
<keyword evidence="4" id="KW-1185">Reference proteome</keyword>
<dbReference type="EMBL" id="CAJPWZ010001218">
    <property type="protein sequence ID" value="CAG2210028.1"/>
    <property type="molecule type" value="Genomic_DNA"/>
</dbReference>
<comment type="caution">
    <text evidence="3">The sequence shown here is derived from an EMBL/GenBank/DDBJ whole genome shotgun (WGS) entry which is preliminary data.</text>
</comment>